<evidence type="ECO:0000256" key="5">
    <source>
        <dbReference type="ARBA" id="ARBA00022989"/>
    </source>
</evidence>
<dbReference type="PANTHER" id="PTHR30250">
    <property type="entry name" value="PST FAMILY PREDICTED COLANIC ACID TRANSPORTER"/>
    <property type="match status" value="1"/>
</dbReference>
<feature type="transmembrane region" description="Helical" evidence="7">
    <location>
        <begin position="93"/>
        <end position="117"/>
    </location>
</feature>
<evidence type="ECO:0000313" key="9">
    <source>
        <dbReference type="Proteomes" id="UP001595420"/>
    </source>
</evidence>
<keyword evidence="5 7" id="KW-1133">Transmembrane helix</keyword>
<keyword evidence="3" id="KW-1003">Cell membrane</keyword>
<dbReference type="Proteomes" id="UP001595420">
    <property type="component" value="Unassembled WGS sequence"/>
</dbReference>
<keyword evidence="9" id="KW-1185">Reference proteome</keyword>
<feature type="transmembrane region" description="Helical" evidence="7">
    <location>
        <begin position="459"/>
        <end position="480"/>
    </location>
</feature>
<feature type="transmembrane region" description="Helical" evidence="7">
    <location>
        <begin position="123"/>
        <end position="143"/>
    </location>
</feature>
<dbReference type="InterPro" id="IPR050833">
    <property type="entry name" value="Poly_Biosynth_Transport"/>
</dbReference>
<keyword evidence="6 7" id="KW-0472">Membrane</keyword>
<name>A0ABV7BMD7_9PROT</name>
<dbReference type="EMBL" id="JBHRSB010000001">
    <property type="protein sequence ID" value="MFC2998792.1"/>
    <property type="molecule type" value="Genomic_DNA"/>
</dbReference>
<evidence type="ECO:0000313" key="8">
    <source>
        <dbReference type="EMBL" id="MFC2998792.1"/>
    </source>
</evidence>
<comment type="similarity">
    <text evidence="2">Belongs to the polysaccharide synthase family.</text>
</comment>
<evidence type="ECO:0000256" key="6">
    <source>
        <dbReference type="ARBA" id="ARBA00023136"/>
    </source>
</evidence>
<protein>
    <submittedName>
        <fullName evidence="8">Oligosaccharide flippase family protein</fullName>
    </submittedName>
</protein>
<feature type="transmembrane region" description="Helical" evidence="7">
    <location>
        <begin position="360"/>
        <end position="381"/>
    </location>
</feature>
<evidence type="ECO:0000256" key="1">
    <source>
        <dbReference type="ARBA" id="ARBA00004651"/>
    </source>
</evidence>
<reference evidence="9" key="1">
    <citation type="journal article" date="2019" name="Int. J. Syst. Evol. Microbiol.">
        <title>The Global Catalogue of Microorganisms (GCM) 10K type strain sequencing project: providing services to taxonomists for standard genome sequencing and annotation.</title>
        <authorList>
            <consortium name="The Broad Institute Genomics Platform"/>
            <consortium name="The Broad Institute Genome Sequencing Center for Infectious Disease"/>
            <person name="Wu L."/>
            <person name="Ma J."/>
        </authorList>
    </citation>
    <scope>NUCLEOTIDE SEQUENCE [LARGE SCALE GENOMIC DNA]</scope>
    <source>
        <strain evidence="9">CGMCC 1.16855</strain>
    </source>
</reference>
<evidence type="ECO:0000256" key="3">
    <source>
        <dbReference type="ARBA" id="ARBA00022475"/>
    </source>
</evidence>
<evidence type="ECO:0000256" key="4">
    <source>
        <dbReference type="ARBA" id="ARBA00022692"/>
    </source>
</evidence>
<accession>A0ABV7BMD7</accession>
<dbReference type="Pfam" id="PF13440">
    <property type="entry name" value="Polysacc_synt_3"/>
    <property type="match status" value="1"/>
</dbReference>
<keyword evidence="4 7" id="KW-0812">Transmembrane</keyword>
<feature type="transmembrane region" description="Helical" evidence="7">
    <location>
        <begin position="427"/>
        <end position="447"/>
    </location>
</feature>
<feature type="transmembrane region" description="Helical" evidence="7">
    <location>
        <begin position="155"/>
        <end position="174"/>
    </location>
</feature>
<feature type="transmembrane region" description="Helical" evidence="7">
    <location>
        <begin position="293"/>
        <end position="320"/>
    </location>
</feature>
<organism evidence="8 9">
    <name type="scientific">Falsiroseomonas tokyonensis</name>
    <dbReference type="NCBI Taxonomy" id="430521"/>
    <lineage>
        <taxon>Bacteria</taxon>
        <taxon>Pseudomonadati</taxon>
        <taxon>Pseudomonadota</taxon>
        <taxon>Alphaproteobacteria</taxon>
        <taxon>Acetobacterales</taxon>
        <taxon>Roseomonadaceae</taxon>
        <taxon>Falsiroseomonas</taxon>
    </lineage>
</organism>
<feature type="transmembrane region" description="Helical" evidence="7">
    <location>
        <begin position="180"/>
        <end position="200"/>
    </location>
</feature>
<comment type="subcellular location">
    <subcellularLocation>
        <location evidence="1">Cell membrane</location>
        <topology evidence="1">Multi-pass membrane protein</topology>
    </subcellularLocation>
</comment>
<feature type="transmembrane region" description="Helical" evidence="7">
    <location>
        <begin position="326"/>
        <end position="348"/>
    </location>
</feature>
<feature type="transmembrane region" description="Helical" evidence="7">
    <location>
        <begin position="387"/>
        <end position="406"/>
    </location>
</feature>
<evidence type="ECO:0000256" key="2">
    <source>
        <dbReference type="ARBA" id="ARBA00007430"/>
    </source>
</evidence>
<gene>
    <name evidence="8" type="ORF">ACFOD3_02745</name>
</gene>
<dbReference type="PANTHER" id="PTHR30250:SF10">
    <property type="entry name" value="LIPOPOLYSACCHARIDE BIOSYNTHESIS PROTEIN WZXC"/>
    <property type="match status" value="1"/>
</dbReference>
<feature type="transmembrane region" description="Helical" evidence="7">
    <location>
        <begin position="51"/>
        <end position="72"/>
    </location>
</feature>
<proteinExistence type="inferred from homology"/>
<dbReference type="RefSeq" id="WP_216834380.1">
    <property type="nucleotide sequence ID" value="NZ_JAFNJS010000001.1"/>
</dbReference>
<sequence length="511" mass="53885">MARETQQEAQGSILARTAFGAAWVVAWRMATRLMGLVSTLILVRLLAPEDFGLIALASSFAVALEVCLVLGVEDQIVRAKAPDRAMYDTGFTLNLLRGLLVGTLVWLAAGPAAGFFGDARLEPVLLALALSAALSGLTNIGAVEFRRNLRFEREFALNLYPRLLGIVVTIGLAFLVRSHWALVAGIFVNRCGLVLMSYILHPYRPRLTLVAWRGLAGVSAWTWALSVTNMVKDRSESLVIGRVLGPTSVGHYAVGLEVAILPSSELVDPVCRACMPGFAASHRSEADAGQANYLRICALLALLTLPAGIGLSAVAGPVIALGFGQAWLEAVPVVVILGIASVLTPFGNVSSAMLVAHTRLSTLIAIALGAGATRLGLLLLLTPGHGLFGAALAVGIAVLAEHMVLVQRALSLLRLSFARLLRQLWRPALATAAMAALLWTSGLGWAGAPDAPGRAALRLLEGVALGSVSYLALLVTLWLLSGRPTGAEADLLALVRRMLGRLGQLRVLSRA</sequence>
<comment type="caution">
    <text evidence="8">The sequence shown here is derived from an EMBL/GenBank/DDBJ whole genome shotgun (WGS) entry which is preliminary data.</text>
</comment>
<evidence type="ECO:0000256" key="7">
    <source>
        <dbReference type="SAM" id="Phobius"/>
    </source>
</evidence>